<evidence type="ECO:0000313" key="1">
    <source>
        <dbReference type="EMBL" id="GAA3729957.1"/>
    </source>
</evidence>
<evidence type="ECO:0000313" key="2">
    <source>
        <dbReference type="Proteomes" id="UP001501004"/>
    </source>
</evidence>
<reference evidence="2" key="1">
    <citation type="journal article" date="2019" name="Int. J. Syst. Evol. Microbiol.">
        <title>The Global Catalogue of Microorganisms (GCM) 10K type strain sequencing project: providing services to taxonomists for standard genome sequencing and annotation.</title>
        <authorList>
            <consortium name="The Broad Institute Genomics Platform"/>
            <consortium name="The Broad Institute Genome Sequencing Center for Infectious Disease"/>
            <person name="Wu L."/>
            <person name="Ma J."/>
        </authorList>
    </citation>
    <scope>NUCLEOTIDE SEQUENCE [LARGE SCALE GENOMIC DNA]</scope>
    <source>
        <strain evidence="2">JCM 16949</strain>
    </source>
</reference>
<name>A0ABP7F235_9MICO</name>
<keyword evidence="2" id="KW-1185">Reference proteome</keyword>
<dbReference type="InterPro" id="IPR021678">
    <property type="entry name" value="DUF3263"/>
</dbReference>
<proteinExistence type="predicted"/>
<comment type="caution">
    <text evidence="1">The sequence shown here is derived from an EMBL/GenBank/DDBJ whole genome shotgun (WGS) entry which is preliminary data.</text>
</comment>
<sequence>MLSDRDRALLEFEDAHPIPGGAKPDLIKTTFGLSAARYYQRLNRIIDDAAALQDAPLLVRRLQRLRRQRMAARAS</sequence>
<protein>
    <recommendedName>
        <fullName evidence="3">DUF3263 domain-containing protein</fullName>
    </recommendedName>
</protein>
<dbReference type="Pfam" id="PF11662">
    <property type="entry name" value="DUF3263"/>
    <property type="match status" value="1"/>
</dbReference>
<organism evidence="1 2">
    <name type="scientific">Leifsonella bigeumensis</name>
    <dbReference type="NCBI Taxonomy" id="433643"/>
    <lineage>
        <taxon>Bacteria</taxon>
        <taxon>Bacillati</taxon>
        <taxon>Actinomycetota</taxon>
        <taxon>Actinomycetes</taxon>
        <taxon>Micrococcales</taxon>
        <taxon>Microbacteriaceae</taxon>
        <taxon>Leifsonella</taxon>
    </lineage>
</organism>
<dbReference type="Proteomes" id="UP001501004">
    <property type="component" value="Unassembled WGS sequence"/>
</dbReference>
<evidence type="ECO:0008006" key="3">
    <source>
        <dbReference type="Google" id="ProtNLM"/>
    </source>
</evidence>
<gene>
    <name evidence="1" type="ORF">GCM10022239_03220</name>
</gene>
<dbReference type="EMBL" id="BAABAE010000001">
    <property type="protein sequence ID" value="GAA3729957.1"/>
    <property type="molecule type" value="Genomic_DNA"/>
</dbReference>
<dbReference type="RefSeq" id="WP_344753029.1">
    <property type="nucleotide sequence ID" value="NZ_BAABAE010000001.1"/>
</dbReference>
<accession>A0ABP7F235</accession>